<dbReference type="Gene3D" id="3.40.1080.10">
    <property type="entry name" value="Glutaconate Coenzyme A-transferase"/>
    <property type="match status" value="1"/>
</dbReference>
<dbReference type="SMART" id="SM00882">
    <property type="entry name" value="CoA_trans"/>
    <property type="match status" value="1"/>
</dbReference>
<keyword evidence="3" id="KW-1185">Reference proteome</keyword>
<reference evidence="2" key="1">
    <citation type="journal article" date="2014" name="Int. J. Syst. Evol. Microbiol.">
        <title>Complete genome sequence of Corynebacterium casei LMG S-19264T (=DSM 44701T), isolated from a smear-ripened cheese.</title>
        <authorList>
            <consortium name="US DOE Joint Genome Institute (JGI-PGF)"/>
            <person name="Walter F."/>
            <person name="Albersmeier A."/>
            <person name="Kalinowski J."/>
            <person name="Ruckert C."/>
        </authorList>
    </citation>
    <scope>NUCLEOTIDE SEQUENCE</scope>
    <source>
        <strain evidence="2">CGMCC 1.12360</strain>
    </source>
</reference>
<dbReference type="GO" id="GO:0008410">
    <property type="term" value="F:CoA-transferase activity"/>
    <property type="evidence" value="ECO:0007669"/>
    <property type="project" value="InterPro"/>
</dbReference>
<dbReference type="Pfam" id="PF01144">
    <property type="entry name" value="CoA_trans"/>
    <property type="match status" value="1"/>
</dbReference>
<dbReference type="RefSeq" id="WP_188392562.1">
    <property type="nucleotide sequence ID" value="NZ_BMEV01000045.1"/>
</dbReference>
<proteinExistence type="inferred from homology"/>
<evidence type="ECO:0000313" key="3">
    <source>
        <dbReference type="Proteomes" id="UP000602050"/>
    </source>
</evidence>
<gene>
    <name evidence="2" type="ORF">GCM10010978_23100</name>
</gene>
<dbReference type="AlphaFoldDB" id="A0A8J2XF59"/>
<dbReference type="PANTHER" id="PTHR43293:SF3">
    <property type="entry name" value="CHOLESTEROL RING-CLEAVING HYDROLASE IPDB SUBUNIT"/>
    <property type="match status" value="1"/>
</dbReference>
<dbReference type="PANTHER" id="PTHR43293">
    <property type="entry name" value="ACETATE COA-TRANSFERASE YDIF"/>
    <property type="match status" value="1"/>
</dbReference>
<dbReference type="InterPro" id="IPR004165">
    <property type="entry name" value="CoA_trans_fam_I"/>
</dbReference>
<organism evidence="2 3">
    <name type="scientific">Compostibacillus humi</name>
    <dbReference type="NCBI Taxonomy" id="1245525"/>
    <lineage>
        <taxon>Bacteria</taxon>
        <taxon>Bacillati</taxon>
        <taxon>Bacillota</taxon>
        <taxon>Bacilli</taxon>
        <taxon>Bacillales</taxon>
        <taxon>Bacillaceae</taxon>
        <taxon>Compostibacillus</taxon>
    </lineage>
</organism>
<dbReference type="SUPFAM" id="SSF100950">
    <property type="entry name" value="NagB/RpiA/CoA transferase-like"/>
    <property type="match status" value="1"/>
</dbReference>
<protein>
    <submittedName>
        <fullName evidence="2">CoA-transferase</fullName>
    </submittedName>
</protein>
<dbReference type="Proteomes" id="UP000602050">
    <property type="component" value="Unassembled WGS sequence"/>
</dbReference>
<sequence>MSKQTSIQEAVGTIDNGALLALGGNALHRSPIAFVFELIRQGKKDLSLIKTAGALDVDLLALAKSIRSVHAGYIGFEMFGLAPNYRRGVQKGEITVHEHACASVIAALRASIYGVPFQPIHGFQGSSLPELTGLIKWITCPFTEKKTAVVEALRPDVAVIHTNIADEQGNAYIDGAVFEDLIMAKAARRVIITAEKIIDSATWTVQPQIPGFLVEQVALAEKGAAPGSCAPLYSIDEKEIHRYLENPQAFLERKVVVSHV</sequence>
<evidence type="ECO:0000313" key="2">
    <source>
        <dbReference type="EMBL" id="GFZ81559.1"/>
    </source>
</evidence>
<dbReference type="InterPro" id="IPR037171">
    <property type="entry name" value="NagB/RpiA_transferase-like"/>
</dbReference>
<reference evidence="2" key="2">
    <citation type="submission" date="2020-09" db="EMBL/GenBank/DDBJ databases">
        <authorList>
            <person name="Sun Q."/>
            <person name="Zhou Y."/>
        </authorList>
    </citation>
    <scope>NUCLEOTIDE SEQUENCE</scope>
    <source>
        <strain evidence="2">CGMCC 1.12360</strain>
    </source>
</reference>
<evidence type="ECO:0000256" key="1">
    <source>
        <dbReference type="ARBA" id="ARBA00007047"/>
    </source>
</evidence>
<name>A0A8J2XF59_9BACI</name>
<comment type="caution">
    <text evidence="2">The sequence shown here is derived from an EMBL/GenBank/DDBJ whole genome shotgun (WGS) entry which is preliminary data.</text>
</comment>
<dbReference type="EMBL" id="BMEV01000045">
    <property type="protein sequence ID" value="GFZ81559.1"/>
    <property type="molecule type" value="Genomic_DNA"/>
</dbReference>
<accession>A0A8J2XF59</accession>
<comment type="similarity">
    <text evidence="1">Belongs to the 3-oxoacid CoA-transferase subunit B family.</text>
</comment>